<proteinExistence type="predicted"/>
<comment type="caution">
    <text evidence="2">The sequence shown here is derived from an EMBL/GenBank/DDBJ whole genome shotgun (WGS) entry which is preliminary data.</text>
</comment>
<accession>A0A2P5ETM3</accession>
<evidence type="ECO:0000256" key="1">
    <source>
        <dbReference type="SAM" id="MobiDB-lite"/>
    </source>
</evidence>
<keyword evidence="3" id="KW-1185">Reference proteome</keyword>
<dbReference type="Proteomes" id="UP000237000">
    <property type="component" value="Unassembled WGS sequence"/>
</dbReference>
<organism evidence="2 3">
    <name type="scientific">Trema orientale</name>
    <name type="common">Charcoal tree</name>
    <name type="synonym">Celtis orientalis</name>
    <dbReference type="NCBI Taxonomy" id="63057"/>
    <lineage>
        <taxon>Eukaryota</taxon>
        <taxon>Viridiplantae</taxon>
        <taxon>Streptophyta</taxon>
        <taxon>Embryophyta</taxon>
        <taxon>Tracheophyta</taxon>
        <taxon>Spermatophyta</taxon>
        <taxon>Magnoliopsida</taxon>
        <taxon>eudicotyledons</taxon>
        <taxon>Gunneridae</taxon>
        <taxon>Pentapetalae</taxon>
        <taxon>rosids</taxon>
        <taxon>fabids</taxon>
        <taxon>Rosales</taxon>
        <taxon>Cannabaceae</taxon>
        <taxon>Trema</taxon>
    </lineage>
</organism>
<feature type="compositionally biased region" description="Basic and acidic residues" evidence="1">
    <location>
        <begin position="98"/>
        <end position="107"/>
    </location>
</feature>
<name>A0A2P5ETM3_TREOI</name>
<dbReference type="InParanoid" id="A0A2P5ETM3"/>
<protein>
    <submittedName>
        <fullName evidence="2">Uncharacterized protein</fullName>
    </submittedName>
</protein>
<dbReference type="AlphaFoldDB" id="A0A2P5ETM3"/>
<gene>
    <name evidence="2" type="ORF">TorRG33x02_153820</name>
</gene>
<evidence type="ECO:0000313" key="2">
    <source>
        <dbReference type="EMBL" id="PON88867.1"/>
    </source>
</evidence>
<reference evidence="3" key="1">
    <citation type="submission" date="2016-06" db="EMBL/GenBank/DDBJ databases">
        <title>Parallel loss of symbiosis genes in relatives of nitrogen-fixing non-legume Parasponia.</title>
        <authorList>
            <person name="Van Velzen R."/>
            <person name="Holmer R."/>
            <person name="Bu F."/>
            <person name="Rutten L."/>
            <person name="Van Zeijl A."/>
            <person name="Liu W."/>
            <person name="Santuari L."/>
            <person name="Cao Q."/>
            <person name="Sharma T."/>
            <person name="Shen D."/>
            <person name="Roswanjaya Y."/>
            <person name="Wardhani T."/>
            <person name="Kalhor M.S."/>
            <person name="Jansen J."/>
            <person name="Van den Hoogen J."/>
            <person name="Gungor B."/>
            <person name="Hartog M."/>
            <person name="Hontelez J."/>
            <person name="Verver J."/>
            <person name="Yang W.-C."/>
            <person name="Schijlen E."/>
            <person name="Repin R."/>
            <person name="Schilthuizen M."/>
            <person name="Schranz E."/>
            <person name="Heidstra R."/>
            <person name="Miyata K."/>
            <person name="Fedorova E."/>
            <person name="Kohlen W."/>
            <person name="Bisseling T."/>
            <person name="Smit S."/>
            <person name="Geurts R."/>
        </authorList>
    </citation>
    <scope>NUCLEOTIDE SEQUENCE [LARGE SCALE GENOMIC DNA]</scope>
    <source>
        <strain evidence="3">cv. RG33-2</strain>
    </source>
</reference>
<dbReference type="EMBL" id="JXTC01000101">
    <property type="protein sequence ID" value="PON88867.1"/>
    <property type="molecule type" value="Genomic_DNA"/>
</dbReference>
<sequence length="125" mass="13889">MLSVGGFAKQTNEEISLRKKETRKEGNQVEVEVEVEVEVGGGCGGWGWMRLAEAASSSSRKKASGFIRREWRAQRVMPTPAAIKRDEAALVRQVRAAMESKSRDSSRARSPSWWPHTTKGSSLNQ</sequence>
<dbReference type="OrthoDB" id="10493649at2759"/>
<feature type="region of interest" description="Disordered" evidence="1">
    <location>
        <begin position="96"/>
        <end position="125"/>
    </location>
</feature>
<evidence type="ECO:0000313" key="3">
    <source>
        <dbReference type="Proteomes" id="UP000237000"/>
    </source>
</evidence>